<dbReference type="InterPro" id="IPR053737">
    <property type="entry name" value="Type_II_TA_Toxin"/>
</dbReference>
<gene>
    <name evidence="2" type="ORF">TRIP_B120042</name>
</gene>
<evidence type="ECO:0000259" key="1">
    <source>
        <dbReference type="PROSITE" id="PS51459"/>
    </source>
</evidence>
<dbReference type="EMBL" id="UPXX01000004">
    <property type="protein sequence ID" value="VBB41607.1"/>
    <property type="molecule type" value="Genomic_DNA"/>
</dbReference>
<dbReference type="PANTHER" id="PTHR39426">
    <property type="entry name" value="HOMOLOGY TO DEATH-ON-CURING PROTEIN OF PHAGE P1"/>
    <property type="match status" value="1"/>
</dbReference>
<dbReference type="PIRSF" id="PIRSF018297">
    <property type="entry name" value="Doc"/>
    <property type="match status" value="1"/>
</dbReference>
<sequence length="131" mass="14576">MHPIFLSFAEVLDIHQDQIERYGGEPGIRDRGLLQSAIATPAAGFGGRYLHQDLFAMASAYLFHIVKNHPFIDGNKRTGAVAALVFMLLNGIQVGINEDDLERAVLAVAEGKWDKALVTEFIRKNSRLDRK</sequence>
<organism evidence="2">
    <name type="scientific">Uncultured Desulfatiglans sp</name>
    <dbReference type="NCBI Taxonomy" id="1748965"/>
    <lineage>
        <taxon>Bacteria</taxon>
        <taxon>Pseudomonadati</taxon>
        <taxon>Thermodesulfobacteriota</taxon>
        <taxon>Desulfobacteria</taxon>
        <taxon>Desulfatiglandales</taxon>
        <taxon>Desulfatiglandaceae</taxon>
        <taxon>Desulfatiglans</taxon>
        <taxon>environmental samples</taxon>
    </lineage>
</organism>
<dbReference type="PROSITE" id="PS51459">
    <property type="entry name" value="FIDO"/>
    <property type="match status" value="1"/>
</dbReference>
<dbReference type="Gene3D" id="1.20.120.1870">
    <property type="entry name" value="Fic/DOC protein, Fido domain"/>
    <property type="match status" value="1"/>
</dbReference>
<dbReference type="Pfam" id="PF02661">
    <property type="entry name" value="Fic"/>
    <property type="match status" value="1"/>
</dbReference>
<feature type="domain" description="Fido" evidence="1">
    <location>
        <begin position="6"/>
        <end position="124"/>
    </location>
</feature>
<dbReference type="GO" id="GO:0016301">
    <property type="term" value="F:kinase activity"/>
    <property type="evidence" value="ECO:0007669"/>
    <property type="project" value="InterPro"/>
</dbReference>
<proteinExistence type="predicted"/>
<dbReference type="AlphaFoldDB" id="A0A653A0N6"/>
<dbReference type="InterPro" id="IPR006440">
    <property type="entry name" value="Doc"/>
</dbReference>
<name>A0A653A0N6_UNCDX</name>
<dbReference type="NCBIfam" id="TIGR01550">
    <property type="entry name" value="DOC_P1"/>
    <property type="match status" value="1"/>
</dbReference>
<dbReference type="InterPro" id="IPR003812">
    <property type="entry name" value="Fido"/>
</dbReference>
<reference evidence="2" key="1">
    <citation type="submission" date="2018-07" db="EMBL/GenBank/DDBJ databases">
        <authorList>
            <consortium name="Genoscope - CEA"/>
            <person name="William W."/>
        </authorList>
    </citation>
    <scope>NUCLEOTIDE SEQUENCE</scope>
    <source>
        <strain evidence="2">IK1</strain>
    </source>
</reference>
<evidence type="ECO:0000313" key="2">
    <source>
        <dbReference type="EMBL" id="VBB41607.1"/>
    </source>
</evidence>
<dbReference type="InterPro" id="IPR036597">
    <property type="entry name" value="Fido-like_dom_sf"/>
</dbReference>
<dbReference type="SUPFAM" id="SSF140931">
    <property type="entry name" value="Fic-like"/>
    <property type="match status" value="1"/>
</dbReference>
<protein>
    <submittedName>
        <fullName evidence="2">Death-on-curing family protein</fullName>
    </submittedName>
</protein>
<accession>A0A653A0N6</accession>
<dbReference type="PANTHER" id="PTHR39426:SF1">
    <property type="entry name" value="HOMOLOGY TO DEATH-ON-CURING PROTEIN OF PHAGE P1"/>
    <property type="match status" value="1"/>
</dbReference>